<feature type="region of interest" description="Disordered" evidence="1">
    <location>
        <begin position="324"/>
        <end position="417"/>
    </location>
</feature>
<dbReference type="InterPro" id="IPR043136">
    <property type="entry name" value="B30.2/SPRY_sf"/>
</dbReference>
<dbReference type="InterPro" id="IPR001870">
    <property type="entry name" value="B30.2/SPRY"/>
</dbReference>
<dbReference type="Pfam" id="PF00622">
    <property type="entry name" value="SPRY"/>
    <property type="match status" value="1"/>
</dbReference>
<dbReference type="EMBL" id="SWFT01000059">
    <property type="protein sequence ID" value="KAA8904353.1"/>
    <property type="molecule type" value="Genomic_DNA"/>
</dbReference>
<dbReference type="RefSeq" id="XP_034013259.1">
    <property type="nucleotide sequence ID" value="XM_034154530.1"/>
</dbReference>
<gene>
    <name evidence="3" type="ORF">DIURU_001934</name>
</gene>
<evidence type="ECO:0000256" key="1">
    <source>
        <dbReference type="SAM" id="MobiDB-lite"/>
    </source>
</evidence>
<dbReference type="PROSITE" id="PS50188">
    <property type="entry name" value="B302_SPRY"/>
    <property type="match status" value="1"/>
</dbReference>
<dbReference type="VEuPathDB" id="FungiDB:DIURU_001934"/>
<dbReference type="AlphaFoldDB" id="A0A642UWV6"/>
<dbReference type="SMART" id="SM00449">
    <property type="entry name" value="SPRY"/>
    <property type="match status" value="1"/>
</dbReference>
<evidence type="ECO:0000313" key="4">
    <source>
        <dbReference type="Proteomes" id="UP000449547"/>
    </source>
</evidence>
<feature type="compositionally biased region" description="Acidic residues" evidence="1">
    <location>
        <begin position="347"/>
        <end position="356"/>
    </location>
</feature>
<keyword evidence="4" id="KW-1185">Reference proteome</keyword>
<dbReference type="InterPro" id="IPR013320">
    <property type="entry name" value="ConA-like_dom_sf"/>
</dbReference>
<feature type="compositionally biased region" description="Basic and acidic residues" evidence="1">
    <location>
        <begin position="375"/>
        <end position="391"/>
    </location>
</feature>
<dbReference type="OrthoDB" id="258495at2759"/>
<accession>A0A642UWV6</accession>
<protein>
    <recommendedName>
        <fullName evidence="2">B30.2/SPRY domain-containing protein</fullName>
    </recommendedName>
</protein>
<dbReference type="InterPro" id="IPR050618">
    <property type="entry name" value="Ubq-SigPath_Reg"/>
</dbReference>
<proteinExistence type="predicted"/>
<dbReference type="GeneID" id="54780585"/>
<comment type="caution">
    <text evidence="3">The sequence shown here is derived from an EMBL/GenBank/DDBJ whole genome shotgun (WGS) entry which is preliminary data.</text>
</comment>
<dbReference type="OMA" id="NKYELNF"/>
<reference evidence="3 4" key="1">
    <citation type="submission" date="2019-07" db="EMBL/GenBank/DDBJ databases">
        <title>Genome assembly of two rare yeast pathogens: Diutina rugosa and Trichomonascus ciferrii.</title>
        <authorList>
            <person name="Mixao V."/>
            <person name="Saus E."/>
            <person name="Hansen A."/>
            <person name="Lass-Flor C."/>
            <person name="Gabaldon T."/>
        </authorList>
    </citation>
    <scope>NUCLEOTIDE SEQUENCE [LARGE SCALE GENOMIC DNA]</scope>
    <source>
        <strain evidence="3 4">CBS 613</strain>
    </source>
</reference>
<evidence type="ECO:0000259" key="2">
    <source>
        <dbReference type="PROSITE" id="PS50188"/>
    </source>
</evidence>
<dbReference type="Gene3D" id="2.60.120.920">
    <property type="match status" value="1"/>
</dbReference>
<feature type="compositionally biased region" description="Basic and acidic residues" evidence="1">
    <location>
        <begin position="401"/>
        <end position="417"/>
    </location>
</feature>
<evidence type="ECO:0000313" key="3">
    <source>
        <dbReference type="EMBL" id="KAA8904353.1"/>
    </source>
</evidence>
<dbReference type="Proteomes" id="UP000449547">
    <property type="component" value="Unassembled WGS sequence"/>
</dbReference>
<sequence length="417" mass="46772">MGIYQFIRHSIRQSDDELILAEENQAYLELNSDEQELYFQSRDYISNNPAITGELSLSQKLSIQEQGISAYTFIKDAMLTNNDLIIINKTELNFFKAFECNAVTNLPIAMSNEVYYFEAKIYSKPETSTMISVGLSTKPYPWFRLPGRHPDSVVYDSDGHRRHNQPFPFTNEAPFPVLIEGDVVGIGYRVRSGTVFFTRNGKKVKEQKLGGHIRNFKPGNQAQLFPIIGANNMCSVHVNLGQMGFVFIEANVKKWGYAPLEGNGPAPPAYNKFNTDILLDRSEIDEDELSERGDDFPPDFWQTVGDDEDKFSYNAYAEENNGDRITLSSLIPNEPPTYEGTTSIEHEDADQGETGDESTTPGDDTNIPSLEDGEDARLEVNEDLTRGESHEGTSTSNDAIQNDRDDDSKADSEDHGP</sequence>
<organism evidence="3 4">
    <name type="scientific">Diutina rugosa</name>
    <name type="common">Yeast</name>
    <name type="synonym">Candida rugosa</name>
    <dbReference type="NCBI Taxonomy" id="5481"/>
    <lineage>
        <taxon>Eukaryota</taxon>
        <taxon>Fungi</taxon>
        <taxon>Dikarya</taxon>
        <taxon>Ascomycota</taxon>
        <taxon>Saccharomycotina</taxon>
        <taxon>Pichiomycetes</taxon>
        <taxon>Debaryomycetaceae</taxon>
        <taxon>Diutina</taxon>
    </lineage>
</organism>
<dbReference type="InterPro" id="IPR003877">
    <property type="entry name" value="SPRY_dom"/>
</dbReference>
<feature type="domain" description="B30.2/SPRY" evidence="2">
    <location>
        <begin position="46"/>
        <end position="245"/>
    </location>
</feature>
<feature type="compositionally biased region" description="Polar residues" evidence="1">
    <location>
        <begin position="357"/>
        <end position="368"/>
    </location>
</feature>
<dbReference type="SUPFAM" id="SSF49899">
    <property type="entry name" value="Concanavalin A-like lectins/glucanases"/>
    <property type="match status" value="1"/>
</dbReference>
<dbReference type="PANTHER" id="PTHR12864">
    <property type="entry name" value="RAN BINDING PROTEIN 9-RELATED"/>
    <property type="match status" value="1"/>
</dbReference>
<name>A0A642UWV6_DIURU</name>